<name>A0A3S2W310_9PROT</name>
<evidence type="ECO:0000256" key="1">
    <source>
        <dbReference type="SAM" id="Coils"/>
    </source>
</evidence>
<feature type="region of interest" description="Disordered" evidence="2">
    <location>
        <begin position="187"/>
        <end position="246"/>
    </location>
</feature>
<keyword evidence="4" id="KW-1185">Reference proteome</keyword>
<accession>A0A3S2W310</accession>
<proteinExistence type="predicted"/>
<dbReference type="AlphaFoldDB" id="A0A3S2W310"/>
<gene>
    <name evidence="3" type="ORF">EOI86_18415</name>
</gene>
<keyword evidence="1" id="KW-0175">Coiled coil</keyword>
<organism evidence="3 4">
    <name type="scientific">Hwanghaeella grinnelliae</name>
    <dbReference type="NCBI Taxonomy" id="2500179"/>
    <lineage>
        <taxon>Bacteria</taxon>
        <taxon>Pseudomonadati</taxon>
        <taxon>Pseudomonadota</taxon>
        <taxon>Alphaproteobacteria</taxon>
        <taxon>Rhodospirillales</taxon>
        <taxon>Rhodospirillaceae</taxon>
        <taxon>Hwanghaeella</taxon>
    </lineage>
</organism>
<feature type="region of interest" description="Disordered" evidence="2">
    <location>
        <begin position="137"/>
        <end position="157"/>
    </location>
</feature>
<dbReference type="RefSeq" id="WP_127767005.1">
    <property type="nucleotide sequence ID" value="NZ_SADE01000003.1"/>
</dbReference>
<comment type="caution">
    <text evidence="3">The sequence shown here is derived from an EMBL/GenBank/DDBJ whole genome shotgun (WGS) entry which is preliminary data.</text>
</comment>
<feature type="coiled-coil region" evidence="1">
    <location>
        <begin position="48"/>
        <end position="97"/>
    </location>
</feature>
<reference evidence="4" key="1">
    <citation type="submission" date="2019-01" db="EMBL/GenBank/DDBJ databases">
        <title>Gri0909 isolated from a small marine red alga.</title>
        <authorList>
            <person name="Kim J."/>
            <person name="Jeong S.E."/>
            <person name="Jeon C.O."/>
        </authorList>
    </citation>
    <scope>NUCLEOTIDE SEQUENCE [LARGE SCALE GENOMIC DNA]</scope>
    <source>
        <strain evidence="4">Gri0909</strain>
    </source>
</reference>
<evidence type="ECO:0000313" key="3">
    <source>
        <dbReference type="EMBL" id="RVU34819.1"/>
    </source>
</evidence>
<feature type="compositionally biased region" description="Low complexity" evidence="2">
    <location>
        <begin position="141"/>
        <end position="157"/>
    </location>
</feature>
<dbReference type="Proteomes" id="UP000287447">
    <property type="component" value="Unassembled WGS sequence"/>
</dbReference>
<dbReference type="EMBL" id="SADE01000003">
    <property type="protein sequence ID" value="RVU34819.1"/>
    <property type="molecule type" value="Genomic_DNA"/>
</dbReference>
<protein>
    <submittedName>
        <fullName evidence="3">Uncharacterized protein</fullName>
    </submittedName>
</protein>
<sequence length="340" mass="34533">MVSSITGQNGSLQLLKSITAQTDAREKRNDGEDSSLLGILNKLDPEKAETLKEKLEEAKEAQAHLDSVKKSASDQRKAAAAEKIARIKAQIKALQLLASANPEAAARLAARLARELASAVKAYAAAGGQNAGSIGGAGGTSVSPSAQPSADAAAGGVTAGAEGAAQGTQGADATVVQSANQAEAQAKAVAAQGNQSKAGAGQKPGEKADGTPFSEQKGGSEKEQSQPVFAKDDGSGRDGQGNSIRERVQAQLQKGAEAFGAAKADQEFVNEVRQIKTALKGIIEAAKKALEAKKNSDPSLDKEIEDAEKALKEIDGELSEISTNSLAGITAATGLVNVVA</sequence>
<feature type="compositionally biased region" description="Basic and acidic residues" evidence="2">
    <location>
        <begin position="218"/>
        <end position="236"/>
    </location>
</feature>
<evidence type="ECO:0000256" key="2">
    <source>
        <dbReference type="SAM" id="MobiDB-lite"/>
    </source>
</evidence>
<evidence type="ECO:0000313" key="4">
    <source>
        <dbReference type="Proteomes" id="UP000287447"/>
    </source>
</evidence>